<evidence type="ECO:0000256" key="3">
    <source>
        <dbReference type="ARBA" id="ARBA00022741"/>
    </source>
</evidence>
<feature type="transmembrane region" description="Helical" evidence="7">
    <location>
        <begin position="133"/>
        <end position="151"/>
    </location>
</feature>
<dbReference type="Proteomes" id="UP000830326">
    <property type="component" value="Chromosome"/>
</dbReference>
<dbReference type="GO" id="GO:0005524">
    <property type="term" value="F:ATP binding"/>
    <property type="evidence" value="ECO:0007669"/>
    <property type="project" value="UniProtKB-KW"/>
</dbReference>
<name>A0ABY4H7U2_9BACI</name>
<evidence type="ECO:0000259" key="9">
    <source>
        <dbReference type="PROSITE" id="PS50929"/>
    </source>
</evidence>
<protein>
    <submittedName>
        <fullName evidence="10">ABC transporter ATP-binding protein/permease</fullName>
    </submittedName>
</protein>
<keyword evidence="11" id="KW-1185">Reference proteome</keyword>
<dbReference type="PROSITE" id="PS00211">
    <property type="entry name" value="ABC_TRANSPORTER_1"/>
    <property type="match status" value="1"/>
</dbReference>
<evidence type="ECO:0000313" key="10">
    <source>
        <dbReference type="EMBL" id="UOR10946.1"/>
    </source>
</evidence>
<keyword evidence="4 10" id="KW-0067">ATP-binding</keyword>
<dbReference type="CDD" id="cd18548">
    <property type="entry name" value="ABC_6TM_Tm287_like"/>
    <property type="match status" value="1"/>
</dbReference>
<feature type="transmembrane region" description="Helical" evidence="7">
    <location>
        <begin position="278"/>
        <end position="296"/>
    </location>
</feature>
<feature type="transmembrane region" description="Helical" evidence="7">
    <location>
        <begin position="157"/>
        <end position="175"/>
    </location>
</feature>
<dbReference type="InterPro" id="IPR003439">
    <property type="entry name" value="ABC_transporter-like_ATP-bd"/>
</dbReference>
<keyword evidence="2 7" id="KW-0812">Transmembrane</keyword>
<dbReference type="InterPro" id="IPR027417">
    <property type="entry name" value="P-loop_NTPase"/>
</dbReference>
<keyword evidence="6 7" id="KW-0472">Membrane</keyword>
<keyword evidence="3" id="KW-0547">Nucleotide-binding</keyword>
<dbReference type="InterPro" id="IPR039421">
    <property type="entry name" value="Type_1_exporter"/>
</dbReference>
<accession>A0ABY4H7U2</accession>
<dbReference type="InterPro" id="IPR017871">
    <property type="entry name" value="ABC_transporter-like_CS"/>
</dbReference>
<dbReference type="Gene3D" id="1.20.1560.10">
    <property type="entry name" value="ABC transporter type 1, transmembrane domain"/>
    <property type="match status" value="1"/>
</dbReference>
<evidence type="ECO:0000256" key="4">
    <source>
        <dbReference type="ARBA" id="ARBA00022840"/>
    </source>
</evidence>
<comment type="subcellular location">
    <subcellularLocation>
        <location evidence="1">Cell membrane</location>
        <topology evidence="1">Multi-pass membrane protein</topology>
    </subcellularLocation>
</comment>
<dbReference type="RefSeq" id="WP_245030440.1">
    <property type="nucleotide sequence ID" value="NZ_CP095075.1"/>
</dbReference>
<organism evidence="10 11">
    <name type="scientific">Halobacillus amylolyticus</name>
    <dbReference type="NCBI Taxonomy" id="2932259"/>
    <lineage>
        <taxon>Bacteria</taxon>
        <taxon>Bacillati</taxon>
        <taxon>Bacillota</taxon>
        <taxon>Bacilli</taxon>
        <taxon>Bacillales</taxon>
        <taxon>Bacillaceae</taxon>
        <taxon>Halobacillus</taxon>
    </lineage>
</organism>
<evidence type="ECO:0000256" key="1">
    <source>
        <dbReference type="ARBA" id="ARBA00004651"/>
    </source>
</evidence>
<dbReference type="Pfam" id="PF00664">
    <property type="entry name" value="ABC_membrane"/>
    <property type="match status" value="1"/>
</dbReference>
<evidence type="ECO:0000256" key="5">
    <source>
        <dbReference type="ARBA" id="ARBA00022989"/>
    </source>
</evidence>
<feature type="transmembrane region" description="Helical" evidence="7">
    <location>
        <begin position="52"/>
        <end position="72"/>
    </location>
</feature>
<dbReference type="Gene3D" id="3.40.50.300">
    <property type="entry name" value="P-loop containing nucleotide triphosphate hydrolases"/>
    <property type="match status" value="1"/>
</dbReference>
<feature type="domain" description="ABC transmembrane type-1" evidence="9">
    <location>
        <begin position="16"/>
        <end position="298"/>
    </location>
</feature>
<dbReference type="Pfam" id="PF00005">
    <property type="entry name" value="ABC_tran"/>
    <property type="match status" value="1"/>
</dbReference>
<proteinExistence type="predicted"/>
<feature type="transmembrane region" description="Helical" evidence="7">
    <location>
        <begin position="232"/>
        <end position="258"/>
    </location>
</feature>
<dbReference type="InterPro" id="IPR036640">
    <property type="entry name" value="ABC1_TM_sf"/>
</dbReference>
<dbReference type="InterPro" id="IPR011527">
    <property type="entry name" value="ABC1_TM_dom"/>
</dbReference>
<reference evidence="10" key="1">
    <citation type="submission" date="2022-04" db="EMBL/GenBank/DDBJ databases">
        <title>Halobacillus sp. isolated from saltern.</title>
        <authorList>
            <person name="Won M."/>
            <person name="Lee C.-M."/>
            <person name="Woen H.-Y."/>
            <person name="Kwon S.-W."/>
        </authorList>
    </citation>
    <scope>NUCLEOTIDE SEQUENCE</scope>
    <source>
        <strain evidence="10">SSHM10-5</strain>
    </source>
</reference>
<evidence type="ECO:0000256" key="2">
    <source>
        <dbReference type="ARBA" id="ARBA00022692"/>
    </source>
</evidence>
<dbReference type="SUPFAM" id="SSF90123">
    <property type="entry name" value="ABC transporter transmembrane region"/>
    <property type="match status" value="1"/>
</dbReference>
<evidence type="ECO:0000256" key="7">
    <source>
        <dbReference type="SAM" id="Phobius"/>
    </source>
</evidence>
<feature type="transmembrane region" description="Helical" evidence="7">
    <location>
        <begin position="15"/>
        <end position="40"/>
    </location>
</feature>
<dbReference type="PROSITE" id="PS50893">
    <property type="entry name" value="ABC_TRANSPORTER_2"/>
    <property type="match status" value="1"/>
</dbReference>
<dbReference type="PANTHER" id="PTHR43394:SF1">
    <property type="entry name" value="ATP-BINDING CASSETTE SUB-FAMILY B MEMBER 10, MITOCHONDRIAL"/>
    <property type="match status" value="1"/>
</dbReference>
<feature type="domain" description="ABC transporter" evidence="8">
    <location>
        <begin position="332"/>
        <end position="563"/>
    </location>
</feature>
<dbReference type="SUPFAM" id="SSF52540">
    <property type="entry name" value="P-loop containing nucleoside triphosphate hydrolases"/>
    <property type="match status" value="1"/>
</dbReference>
<gene>
    <name evidence="10" type="ORF">MUO15_15230</name>
</gene>
<sequence length="569" mass="63671">MQKVFSYASTYKRSAIIAIFLMLIELVVELVQPLVMAKIIDEGILQENYTVVSIWGGLLVGFSLLAFAAGVINSFFAARVSQGVGYDIRRDIFKKVQEFTTTNFQVHSTPGLVTRMTSDVLQIQNLVHVMMRIALRAPLFIIFALVMAFTIHFELALILVVTVPLLGAFLFWVLTKGVKLFRLVQNKLDSVNTVIRENLTGIRLIKGFNRGEYEEDRFHKVNHSLMGENKRALWLMELAMPVVMLGMNIIILIVLWVGATQLNFGNAQAGEIVAIINYATRIMFTFSVFSFLIMVFSRGSASANRITEVLDEETPDFLHVINGVKPELKGHIHFQNVSFSRDGRETLEDISFQARAGETIGILGETGSGKTSLLQLIPRLFDKSSGQIFLDNIDISEFDVKHLRRQISLVPQEIHLFSGSIAENIAWGKEDATMREITEAAKQAQIHSFVAQLPNGYDTRLGQKGITFSGGQKQRLSIARALVRNPKILILDDSTSALDAHTEARLMHSVNQQDCTVLMVAQKISSLKAADKILLLHDGKLIAEGSHSTLLHESPYYEQVYQSQQEEVM</sequence>
<dbReference type="PROSITE" id="PS50929">
    <property type="entry name" value="ABC_TM1F"/>
    <property type="match status" value="1"/>
</dbReference>
<evidence type="ECO:0000259" key="8">
    <source>
        <dbReference type="PROSITE" id="PS50893"/>
    </source>
</evidence>
<dbReference type="EMBL" id="CP095075">
    <property type="protein sequence ID" value="UOR10946.1"/>
    <property type="molecule type" value="Genomic_DNA"/>
</dbReference>
<dbReference type="SMART" id="SM00382">
    <property type="entry name" value="AAA"/>
    <property type="match status" value="1"/>
</dbReference>
<evidence type="ECO:0000313" key="11">
    <source>
        <dbReference type="Proteomes" id="UP000830326"/>
    </source>
</evidence>
<dbReference type="PANTHER" id="PTHR43394">
    <property type="entry name" value="ATP-DEPENDENT PERMEASE MDL1, MITOCHONDRIAL"/>
    <property type="match status" value="1"/>
</dbReference>
<keyword evidence="5 7" id="KW-1133">Transmembrane helix</keyword>
<evidence type="ECO:0000256" key="6">
    <source>
        <dbReference type="ARBA" id="ARBA00023136"/>
    </source>
</evidence>
<dbReference type="InterPro" id="IPR003593">
    <property type="entry name" value="AAA+_ATPase"/>
</dbReference>